<keyword evidence="1" id="KW-0812">Transmembrane</keyword>
<keyword evidence="1" id="KW-1133">Transmembrane helix</keyword>
<organism evidence="2 3">
    <name type="scientific">Volvox reticuliferus</name>
    <dbReference type="NCBI Taxonomy" id="1737510"/>
    <lineage>
        <taxon>Eukaryota</taxon>
        <taxon>Viridiplantae</taxon>
        <taxon>Chlorophyta</taxon>
        <taxon>core chlorophytes</taxon>
        <taxon>Chlorophyceae</taxon>
        <taxon>CS clade</taxon>
        <taxon>Chlamydomonadales</taxon>
        <taxon>Volvocaceae</taxon>
        <taxon>Volvox</taxon>
    </lineage>
</organism>
<dbReference type="EMBL" id="BNCQ01000074">
    <property type="protein sequence ID" value="GIM16119.1"/>
    <property type="molecule type" value="Genomic_DNA"/>
</dbReference>
<accession>A0A8J4GVK2</accession>
<feature type="transmembrane region" description="Helical" evidence="1">
    <location>
        <begin position="6"/>
        <end position="28"/>
    </location>
</feature>
<comment type="caution">
    <text evidence="2">The sequence shown here is derived from an EMBL/GenBank/DDBJ whole genome shotgun (WGS) entry which is preliminary data.</text>
</comment>
<protein>
    <submittedName>
        <fullName evidence="2">Uncharacterized protein</fullName>
    </submittedName>
</protein>
<evidence type="ECO:0000313" key="3">
    <source>
        <dbReference type="Proteomes" id="UP000722791"/>
    </source>
</evidence>
<proteinExistence type="predicted"/>
<sequence length="106" mass="11301">MSQGPLLRPLILLSSSVASAAAVTLELLPRRRASIIPIRPWLRRPSSAIAKATVALLVTIVSFSFIMPMPVSANNTSGFCCNETPESFLRQSPTPTVVGSGDPLRV</sequence>
<dbReference type="Proteomes" id="UP000722791">
    <property type="component" value="Unassembled WGS sequence"/>
</dbReference>
<evidence type="ECO:0000313" key="2">
    <source>
        <dbReference type="EMBL" id="GIM16119.1"/>
    </source>
</evidence>
<keyword evidence="1" id="KW-0472">Membrane</keyword>
<evidence type="ECO:0000256" key="1">
    <source>
        <dbReference type="SAM" id="Phobius"/>
    </source>
</evidence>
<reference evidence="2" key="1">
    <citation type="journal article" date="2021" name="Proc. Natl. Acad. Sci. U.S.A.">
        <title>Three genomes in the algal genus Volvox reveal the fate of a haploid sex-determining region after a transition to homothallism.</title>
        <authorList>
            <person name="Yamamoto K."/>
            <person name="Hamaji T."/>
            <person name="Kawai-Toyooka H."/>
            <person name="Matsuzaki R."/>
            <person name="Takahashi F."/>
            <person name="Nishimura Y."/>
            <person name="Kawachi M."/>
            <person name="Noguchi H."/>
            <person name="Minakuchi Y."/>
            <person name="Umen J.G."/>
            <person name="Toyoda A."/>
            <person name="Nozaki H."/>
        </authorList>
    </citation>
    <scope>NUCLEOTIDE SEQUENCE</scope>
    <source>
        <strain evidence="2">NIES-3785</strain>
    </source>
</reference>
<gene>
    <name evidence="2" type="ORF">Vretimale_18771</name>
</gene>
<feature type="transmembrane region" description="Helical" evidence="1">
    <location>
        <begin position="48"/>
        <end position="67"/>
    </location>
</feature>
<dbReference type="AlphaFoldDB" id="A0A8J4GVK2"/>
<name>A0A8J4GVK2_9CHLO</name>